<feature type="domain" description="Flavodoxin" evidence="1">
    <location>
        <begin position="5"/>
        <end position="67"/>
    </location>
</feature>
<dbReference type="Pfam" id="PF12724">
    <property type="entry name" value="Flavodoxin_5"/>
    <property type="match status" value="1"/>
</dbReference>
<reference evidence="2" key="1">
    <citation type="journal article" date="2022" name="ISME J.">
        <title>Identification of active gaseous-alkane degraders at natural gas seeps.</title>
        <authorList>
            <person name="Farhan Ul Haque M."/>
            <person name="Hernandez M."/>
            <person name="Crombie A.T."/>
            <person name="Murrell J.C."/>
        </authorList>
    </citation>
    <scope>NUCLEOTIDE SEQUENCE</scope>
    <source>
        <strain evidence="2">ANDR5</strain>
    </source>
</reference>
<dbReference type="InterPro" id="IPR026816">
    <property type="entry name" value="Flavodoxin_dom"/>
</dbReference>
<proteinExistence type="predicted"/>
<accession>A0ABS9YRU0</accession>
<dbReference type="RefSeq" id="WP_272888004.1">
    <property type="nucleotide sequence ID" value="NZ_JAIVFL010000001.1"/>
</dbReference>
<evidence type="ECO:0000313" key="3">
    <source>
        <dbReference type="Proteomes" id="UP001139068"/>
    </source>
</evidence>
<name>A0ABS9YRU0_9MYCO</name>
<evidence type="ECO:0000313" key="2">
    <source>
        <dbReference type="EMBL" id="MCI4673949.1"/>
    </source>
</evidence>
<dbReference type="InterPro" id="IPR029039">
    <property type="entry name" value="Flavoprotein-like_sf"/>
</dbReference>
<dbReference type="EMBL" id="JAIVFL010000001">
    <property type="protein sequence ID" value="MCI4673949.1"/>
    <property type="molecule type" value="Genomic_DNA"/>
</dbReference>
<sequence>MKALIICVSVSNGSTRRVADRMAEVLSAELVEPEGVDVDQITQYDLVGFGSGVYFMSAHPRLWRLVCRLPHVEGIPAFTFFTSGAAELPLVGYSRPIRWGIARRGFRVLDSYSCRGLDTVGPLGWVGGVNKGHPNDDDLDAAAAFAIRVRNQIRPPEAAS</sequence>
<dbReference type="Gene3D" id="3.40.50.360">
    <property type="match status" value="1"/>
</dbReference>
<keyword evidence="3" id="KW-1185">Reference proteome</keyword>
<comment type="caution">
    <text evidence="2">The sequence shown here is derived from an EMBL/GenBank/DDBJ whole genome shotgun (WGS) entry which is preliminary data.</text>
</comment>
<dbReference type="SUPFAM" id="SSF52218">
    <property type="entry name" value="Flavoproteins"/>
    <property type="match status" value="1"/>
</dbReference>
<protein>
    <submittedName>
        <fullName evidence="2">Flavodoxin</fullName>
    </submittedName>
</protein>
<gene>
    <name evidence="2" type="ORF">K9U37_02870</name>
</gene>
<dbReference type="Proteomes" id="UP001139068">
    <property type="component" value="Unassembled WGS sequence"/>
</dbReference>
<evidence type="ECO:0000259" key="1">
    <source>
        <dbReference type="Pfam" id="PF12724"/>
    </source>
</evidence>
<organism evidence="2 3">
    <name type="scientific">Candidatus Mycolicibacterium alkanivorans</name>
    <dbReference type="NCBI Taxonomy" id="2954114"/>
    <lineage>
        <taxon>Bacteria</taxon>
        <taxon>Bacillati</taxon>
        <taxon>Actinomycetota</taxon>
        <taxon>Actinomycetes</taxon>
        <taxon>Mycobacteriales</taxon>
        <taxon>Mycobacteriaceae</taxon>
        <taxon>Mycolicibacterium</taxon>
    </lineage>
</organism>